<dbReference type="InterPro" id="IPR013094">
    <property type="entry name" value="AB_hydrolase_3"/>
</dbReference>
<accession>A0A3A9W9E0</accession>
<dbReference type="Pfam" id="PF07859">
    <property type="entry name" value="Abhydrolase_3"/>
    <property type="match status" value="1"/>
</dbReference>
<dbReference type="PANTHER" id="PTHR48081:SF8">
    <property type="entry name" value="ALPHA_BETA HYDROLASE FOLD-3 DOMAIN-CONTAINING PROTEIN-RELATED"/>
    <property type="match status" value="1"/>
</dbReference>
<dbReference type="AlphaFoldDB" id="A0A3A9W9E0"/>
<evidence type="ECO:0000313" key="7">
    <source>
        <dbReference type="Proteomes" id="UP000275024"/>
    </source>
</evidence>
<dbReference type="Proteomes" id="UP000268652">
    <property type="component" value="Unassembled WGS sequence"/>
</dbReference>
<keyword evidence="6" id="KW-1185">Reference proteome</keyword>
<dbReference type="GO" id="GO:0016787">
    <property type="term" value="F:hydrolase activity"/>
    <property type="evidence" value="ECO:0007669"/>
    <property type="project" value="UniProtKB-KW"/>
</dbReference>
<dbReference type="Gene3D" id="3.40.50.1820">
    <property type="entry name" value="alpha/beta hydrolase"/>
    <property type="match status" value="1"/>
</dbReference>
<gene>
    <name evidence="5" type="ORF">D7318_14980</name>
    <name evidence="4" type="ORF">D7319_13575</name>
</gene>
<sequence length="323" mass="34863">MTDSAHLPHPVLESAATALADATAPHPRIYEVPPVQGRDILAGLQGGDGVERPGADEEWVTVDGGPTGSVRVRILRPEGLNGALPVVLYLHGGGWVFGDELTHDRLVRELAAGAGVAAAFPLYDRAPEARYPTALEQCYAVAHWLAEEGGRHGVDGSRIAVCGDSEGGTLAAGVTLLAAERRDVRLRGQVLLYPVLDATFETASYLEFADGYYLTRDAMMWYWDQYAPEREQRSEIHACPLRAPVERLGDLPPTLVITAEADVVRDEGEGYAAKLRAAEVDVTAVRVLGTVHDFLMLDSLRDHSATRVARHLAIDALRVALHG</sequence>
<evidence type="ECO:0000313" key="5">
    <source>
        <dbReference type="EMBL" id="RKN22846.1"/>
    </source>
</evidence>
<evidence type="ECO:0000259" key="3">
    <source>
        <dbReference type="Pfam" id="PF07859"/>
    </source>
</evidence>
<evidence type="ECO:0000313" key="4">
    <source>
        <dbReference type="EMBL" id="RKN08963.1"/>
    </source>
</evidence>
<dbReference type="EMBL" id="RBDY01000009">
    <property type="protein sequence ID" value="RKN22846.1"/>
    <property type="molecule type" value="Genomic_DNA"/>
</dbReference>
<feature type="domain" description="Alpha/beta hydrolase fold-3" evidence="3">
    <location>
        <begin position="87"/>
        <end position="295"/>
    </location>
</feature>
<dbReference type="InterPro" id="IPR002168">
    <property type="entry name" value="Lipase_GDXG_HIS_AS"/>
</dbReference>
<dbReference type="InterPro" id="IPR029058">
    <property type="entry name" value="AB_hydrolase_fold"/>
</dbReference>
<dbReference type="Proteomes" id="UP000275024">
    <property type="component" value="Unassembled WGS sequence"/>
</dbReference>
<organism evidence="4 7">
    <name type="scientific">Streptomyces radicis</name>
    <dbReference type="NCBI Taxonomy" id="1750517"/>
    <lineage>
        <taxon>Bacteria</taxon>
        <taxon>Bacillati</taxon>
        <taxon>Actinomycetota</taxon>
        <taxon>Actinomycetes</taxon>
        <taxon>Kitasatosporales</taxon>
        <taxon>Streptomycetaceae</taxon>
        <taxon>Streptomyces</taxon>
    </lineage>
</organism>
<dbReference type="PROSITE" id="PS01173">
    <property type="entry name" value="LIPASE_GDXG_HIS"/>
    <property type="match status" value="1"/>
</dbReference>
<evidence type="ECO:0000256" key="2">
    <source>
        <dbReference type="ARBA" id="ARBA00022801"/>
    </source>
</evidence>
<name>A0A3A9W9E0_9ACTN</name>
<comment type="caution">
    <text evidence="4">The sequence shown here is derived from an EMBL/GenBank/DDBJ whole genome shotgun (WGS) entry which is preliminary data.</text>
</comment>
<reference evidence="6 7" key="1">
    <citation type="submission" date="2018-09" db="EMBL/GenBank/DDBJ databases">
        <title>Streptomyces sp. nov. DS1-2, an endophytic actinomycete isolated from roots of Dendrobium scabrilingue.</title>
        <authorList>
            <person name="Kuncharoen N."/>
            <person name="Kudo T."/>
            <person name="Ohkuma M."/>
            <person name="Yuki M."/>
            <person name="Tanasupawat S."/>
        </authorList>
    </citation>
    <scope>NUCLEOTIDE SEQUENCE [LARGE SCALE GENOMIC DNA]</scope>
    <source>
        <strain evidence="4 7">AZ1-7</strain>
        <strain evidence="5 6">DS1-2</strain>
    </source>
</reference>
<dbReference type="RefSeq" id="WP_120697580.1">
    <property type="nucleotide sequence ID" value="NZ_RBDX01000009.1"/>
</dbReference>
<keyword evidence="2 4" id="KW-0378">Hydrolase</keyword>
<dbReference type="OrthoDB" id="128186at2"/>
<dbReference type="EMBL" id="RBDX01000009">
    <property type="protein sequence ID" value="RKN08963.1"/>
    <property type="molecule type" value="Genomic_DNA"/>
</dbReference>
<dbReference type="SUPFAM" id="SSF53474">
    <property type="entry name" value="alpha/beta-Hydrolases"/>
    <property type="match status" value="1"/>
</dbReference>
<dbReference type="PANTHER" id="PTHR48081">
    <property type="entry name" value="AB HYDROLASE SUPERFAMILY PROTEIN C4A8.06C"/>
    <property type="match status" value="1"/>
</dbReference>
<evidence type="ECO:0000313" key="6">
    <source>
        <dbReference type="Proteomes" id="UP000268652"/>
    </source>
</evidence>
<protein>
    <submittedName>
        <fullName evidence="4">Alpha/beta hydrolase</fullName>
    </submittedName>
</protein>
<dbReference type="InterPro" id="IPR050300">
    <property type="entry name" value="GDXG_lipolytic_enzyme"/>
</dbReference>
<comment type="similarity">
    <text evidence="1">Belongs to the 'GDXG' lipolytic enzyme family.</text>
</comment>
<proteinExistence type="inferred from homology"/>
<evidence type="ECO:0000256" key="1">
    <source>
        <dbReference type="ARBA" id="ARBA00010515"/>
    </source>
</evidence>